<dbReference type="AlphaFoldDB" id="A0A929KYA4"/>
<protein>
    <submittedName>
        <fullName evidence="2">Uncharacterized protein</fullName>
    </submittedName>
</protein>
<evidence type="ECO:0000256" key="1">
    <source>
        <dbReference type="SAM" id="SignalP"/>
    </source>
</evidence>
<comment type="caution">
    <text evidence="2">The sequence shown here is derived from an EMBL/GenBank/DDBJ whole genome shotgun (WGS) entry which is preliminary data.</text>
</comment>
<reference evidence="2" key="1">
    <citation type="submission" date="2020-10" db="EMBL/GenBank/DDBJ databases">
        <title>Mucilaginibacter mali sp. nov., isolated from rhizosphere soil of apple orchard.</title>
        <authorList>
            <person name="Lee J.-S."/>
            <person name="Kim H.S."/>
            <person name="Kim J.-S."/>
        </authorList>
    </citation>
    <scope>NUCLEOTIDE SEQUENCE</scope>
    <source>
        <strain evidence="2">KCTC 22746</strain>
    </source>
</reference>
<gene>
    <name evidence="2" type="ORF">IRJ16_12390</name>
</gene>
<keyword evidence="1" id="KW-0732">Signal</keyword>
<keyword evidence="3" id="KW-1185">Reference proteome</keyword>
<evidence type="ECO:0000313" key="2">
    <source>
        <dbReference type="EMBL" id="MBE9662683.1"/>
    </source>
</evidence>
<dbReference type="RefSeq" id="WP_194111895.1">
    <property type="nucleotide sequence ID" value="NZ_JADFFL010000004.1"/>
</dbReference>
<proteinExistence type="predicted"/>
<name>A0A929KYA4_9SPHI</name>
<dbReference type="EMBL" id="JADFFL010000004">
    <property type="protein sequence ID" value="MBE9662683.1"/>
    <property type="molecule type" value="Genomic_DNA"/>
</dbReference>
<accession>A0A929KYA4</accession>
<feature type="signal peptide" evidence="1">
    <location>
        <begin position="1"/>
        <end position="24"/>
    </location>
</feature>
<organism evidence="2 3">
    <name type="scientific">Mucilaginibacter myungsuensis</name>
    <dbReference type="NCBI Taxonomy" id="649104"/>
    <lineage>
        <taxon>Bacteria</taxon>
        <taxon>Pseudomonadati</taxon>
        <taxon>Bacteroidota</taxon>
        <taxon>Sphingobacteriia</taxon>
        <taxon>Sphingobacteriales</taxon>
        <taxon>Sphingobacteriaceae</taxon>
        <taxon>Mucilaginibacter</taxon>
    </lineage>
</organism>
<feature type="chain" id="PRO_5037449861" evidence="1">
    <location>
        <begin position="25"/>
        <end position="262"/>
    </location>
</feature>
<dbReference type="Proteomes" id="UP000622475">
    <property type="component" value="Unassembled WGS sequence"/>
</dbReference>
<sequence>MDHKTKLLFACLMLLCLAGADVFAQKLPNVQKTSVYAPAGIKIDGKTTEWNNTFQANNSATAISYTMANDEENLYLAIQATDGSIINKVLNGGIRIKVIGANKAGQPVKLSAMLVKPIGHINVSQKLKDKGADTDSLINALSTQVNNGIKDLYLTGVKDIADTTLSVFNEYGVKQAIKFDINRAMNVEIAIPLKYISHLIIADNFKYNLMLPGINMGGIVKMNVNGVQTDVSTLIGMPGLSPNFQSMFTPTDFSGNYNLAKK</sequence>
<evidence type="ECO:0000313" key="3">
    <source>
        <dbReference type="Proteomes" id="UP000622475"/>
    </source>
</evidence>